<feature type="transmembrane region" description="Helical" evidence="1">
    <location>
        <begin position="32"/>
        <end position="49"/>
    </location>
</feature>
<protein>
    <submittedName>
        <fullName evidence="2">DUF554 domain-containing protein</fullName>
    </submittedName>
</protein>
<dbReference type="EMBL" id="DSXR01000068">
    <property type="protein sequence ID" value="HGS87295.1"/>
    <property type="molecule type" value="Genomic_DNA"/>
</dbReference>
<dbReference type="Pfam" id="PF04474">
    <property type="entry name" value="DUF554"/>
    <property type="match status" value="1"/>
</dbReference>
<feature type="transmembrane region" description="Helical" evidence="1">
    <location>
        <begin position="101"/>
        <end position="123"/>
    </location>
</feature>
<dbReference type="PANTHER" id="PTHR36111">
    <property type="entry name" value="INNER MEMBRANE PROTEIN-RELATED"/>
    <property type="match status" value="1"/>
</dbReference>
<accession>A0A7C4L1N7</accession>
<dbReference type="PANTHER" id="PTHR36111:SF2">
    <property type="entry name" value="INNER MEMBRANE PROTEIN"/>
    <property type="match status" value="1"/>
</dbReference>
<keyword evidence="1" id="KW-1133">Transmembrane helix</keyword>
<keyword evidence="1" id="KW-0472">Membrane</keyword>
<dbReference type="InterPro" id="IPR007563">
    <property type="entry name" value="DUF554"/>
</dbReference>
<sequence>MTGTIINVITILVGGVLGLVLGSRLPERLRQTVMAGLGLFTLAFGLKMFLDTQNALVVLISLLLGAVIGEWLRIEDGLRRLGVWLEARFSKNGDSAADNRFVRGFLTASLVFCVGPMAILGSIQDGLTGNFQTLAVKAILDGFGALAFASTLGVGVLFSAVVLLGYQGSISLMAAQLQALVTPAMMQELNATGGVILLAIAIGSLLEIKPIRAGNFLPALVIAPLMVVLMQFLGVY</sequence>
<feature type="transmembrane region" description="Helical" evidence="1">
    <location>
        <begin position="55"/>
        <end position="72"/>
    </location>
</feature>
<comment type="caution">
    <text evidence="2">The sequence shown here is derived from an EMBL/GenBank/DDBJ whole genome shotgun (WGS) entry which is preliminary data.</text>
</comment>
<gene>
    <name evidence="2" type="ORF">ENT17_06700</name>
</gene>
<name>A0A7C4L1N7_9CHLR</name>
<keyword evidence="1" id="KW-0812">Transmembrane</keyword>
<proteinExistence type="predicted"/>
<evidence type="ECO:0000313" key="2">
    <source>
        <dbReference type="EMBL" id="HGS87295.1"/>
    </source>
</evidence>
<feature type="transmembrane region" description="Helical" evidence="1">
    <location>
        <begin position="143"/>
        <end position="168"/>
    </location>
</feature>
<feature type="transmembrane region" description="Helical" evidence="1">
    <location>
        <begin position="189"/>
        <end position="208"/>
    </location>
</feature>
<evidence type="ECO:0000256" key="1">
    <source>
        <dbReference type="SAM" id="Phobius"/>
    </source>
</evidence>
<feature type="transmembrane region" description="Helical" evidence="1">
    <location>
        <begin position="214"/>
        <end position="235"/>
    </location>
</feature>
<dbReference type="AlphaFoldDB" id="A0A7C4L1N7"/>
<reference evidence="2" key="1">
    <citation type="journal article" date="2020" name="mSystems">
        <title>Genome- and Community-Level Interaction Insights into Carbon Utilization and Element Cycling Functions of Hydrothermarchaeota in Hydrothermal Sediment.</title>
        <authorList>
            <person name="Zhou Z."/>
            <person name="Liu Y."/>
            <person name="Xu W."/>
            <person name="Pan J."/>
            <person name="Luo Z.H."/>
            <person name="Li M."/>
        </authorList>
    </citation>
    <scope>NUCLEOTIDE SEQUENCE [LARGE SCALE GENOMIC DNA]</scope>
    <source>
        <strain evidence="2">SpSt-556</strain>
    </source>
</reference>
<organism evidence="2">
    <name type="scientific">Bellilinea caldifistulae</name>
    <dbReference type="NCBI Taxonomy" id="360411"/>
    <lineage>
        <taxon>Bacteria</taxon>
        <taxon>Bacillati</taxon>
        <taxon>Chloroflexota</taxon>
        <taxon>Anaerolineae</taxon>
        <taxon>Anaerolineales</taxon>
        <taxon>Anaerolineaceae</taxon>
        <taxon>Bellilinea</taxon>
    </lineage>
</organism>
<feature type="transmembrane region" description="Helical" evidence="1">
    <location>
        <begin position="6"/>
        <end position="25"/>
    </location>
</feature>